<proteinExistence type="predicted"/>
<dbReference type="Pfam" id="PF03798">
    <property type="entry name" value="TRAM_LAG1_CLN8"/>
    <property type="match status" value="1"/>
</dbReference>
<name>A0AAV7YBQ4_9EUKA</name>
<feature type="compositionally biased region" description="Basic and acidic residues" evidence="5">
    <location>
        <begin position="288"/>
        <end position="297"/>
    </location>
</feature>
<dbReference type="PIRSF" id="PIRSF005225">
    <property type="entry name" value="LAG1_LAC1"/>
    <property type="match status" value="1"/>
</dbReference>
<evidence type="ECO:0000256" key="2">
    <source>
        <dbReference type="ARBA" id="ARBA00022692"/>
    </source>
</evidence>
<evidence type="ECO:0000256" key="6">
    <source>
        <dbReference type="SAM" id="Phobius"/>
    </source>
</evidence>
<gene>
    <name evidence="8" type="ORF">M0812_26818</name>
</gene>
<evidence type="ECO:0000256" key="3">
    <source>
        <dbReference type="ARBA" id="ARBA00022989"/>
    </source>
</evidence>
<dbReference type="PANTHER" id="PTHR12560:SF0">
    <property type="entry name" value="LD18904P"/>
    <property type="match status" value="1"/>
</dbReference>
<feature type="transmembrane region" description="Helical" evidence="6">
    <location>
        <begin position="72"/>
        <end position="90"/>
    </location>
</feature>
<reference evidence="8" key="1">
    <citation type="submission" date="2022-08" db="EMBL/GenBank/DDBJ databases">
        <title>Novel sulphate-reducing endosymbionts in the free-living metamonad Anaeramoeba.</title>
        <authorList>
            <person name="Jerlstrom-Hultqvist J."/>
            <person name="Cepicka I."/>
            <person name="Gallot-Lavallee L."/>
            <person name="Salas-Leiva D."/>
            <person name="Curtis B.A."/>
            <person name="Zahonova K."/>
            <person name="Pipaliya S."/>
            <person name="Dacks J."/>
            <person name="Roger A.J."/>
        </authorList>
    </citation>
    <scope>NUCLEOTIDE SEQUENCE</scope>
    <source>
        <strain evidence="8">Busselton2</strain>
    </source>
</reference>
<accession>A0AAV7YBQ4</accession>
<keyword evidence="2 6" id="KW-0812">Transmembrane</keyword>
<dbReference type="GO" id="GO:0046513">
    <property type="term" value="P:ceramide biosynthetic process"/>
    <property type="evidence" value="ECO:0007669"/>
    <property type="project" value="InterPro"/>
</dbReference>
<evidence type="ECO:0000313" key="9">
    <source>
        <dbReference type="Proteomes" id="UP001146793"/>
    </source>
</evidence>
<dbReference type="Proteomes" id="UP001146793">
    <property type="component" value="Unassembled WGS sequence"/>
</dbReference>
<feature type="transmembrane region" description="Helical" evidence="6">
    <location>
        <begin position="144"/>
        <end position="161"/>
    </location>
</feature>
<feature type="domain" description="TLC" evidence="7">
    <location>
        <begin position="66"/>
        <end position="265"/>
    </location>
</feature>
<evidence type="ECO:0000256" key="1">
    <source>
        <dbReference type="ARBA" id="ARBA00004141"/>
    </source>
</evidence>
<evidence type="ECO:0000256" key="4">
    <source>
        <dbReference type="ARBA" id="ARBA00023136"/>
    </source>
</evidence>
<comment type="subcellular location">
    <subcellularLocation>
        <location evidence="1">Membrane</location>
        <topology evidence="1">Multi-pass membrane protein</topology>
    </subcellularLocation>
</comment>
<feature type="transmembrane region" description="Helical" evidence="6">
    <location>
        <begin position="120"/>
        <end position="137"/>
    </location>
</feature>
<comment type="caution">
    <text evidence="8">The sequence shown here is derived from an EMBL/GenBank/DDBJ whole genome shotgun (WGS) entry which is preliminary data.</text>
</comment>
<feature type="region of interest" description="Disordered" evidence="5">
    <location>
        <begin position="288"/>
        <end position="319"/>
    </location>
</feature>
<dbReference type="InterPro" id="IPR006634">
    <property type="entry name" value="TLC-dom"/>
</dbReference>
<dbReference type="GO" id="GO:0050291">
    <property type="term" value="F:sphingosine N-acyltransferase activity"/>
    <property type="evidence" value="ECO:0007669"/>
    <property type="project" value="InterPro"/>
</dbReference>
<keyword evidence="4 6" id="KW-0472">Membrane</keyword>
<feature type="transmembrane region" description="Helical" evidence="6">
    <location>
        <begin position="29"/>
        <end position="52"/>
    </location>
</feature>
<sequence>MTFDLRNYIEMIFYYKQDDGNFKIGQKDFITFAVITFFLFLVRLVVFAVAGIWKDKVTKKKQLKYQQCIFQAVFRTICVSVMLITMWKTADFKRIIAPFMDQEFNQIIGRRETIPLGYKFVYLLNLSYISIMFPIVYKFENGKGIILMYLHHIVTASVVLSSYMGNLWIHGIPIFFANDAGVFLLYYSKTCVYLVLEKLSTILFFSMFALYLFFRGLNYPLHVFTAFRAMPIFTTTNQKIQYWVTIMTPLLVLEIMQLVWIKILFKMSYNIFKYKRFDGDARSENEINADKESETNKNKKKLKKNSKEQTLKDKIKKQK</sequence>
<feature type="transmembrane region" description="Helical" evidence="6">
    <location>
        <begin position="199"/>
        <end position="220"/>
    </location>
</feature>
<evidence type="ECO:0000313" key="8">
    <source>
        <dbReference type="EMBL" id="KAJ3427238.1"/>
    </source>
</evidence>
<evidence type="ECO:0000256" key="5">
    <source>
        <dbReference type="SAM" id="MobiDB-lite"/>
    </source>
</evidence>
<keyword evidence="3 6" id="KW-1133">Transmembrane helix</keyword>
<feature type="transmembrane region" description="Helical" evidence="6">
    <location>
        <begin position="240"/>
        <end position="265"/>
    </location>
</feature>
<protein>
    <submittedName>
        <fullName evidence="8">Ceramide synthase</fullName>
    </submittedName>
</protein>
<dbReference type="InterPro" id="IPR016439">
    <property type="entry name" value="Lag1/Lac1-like"/>
</dbReference>
<dbReference type="AlphaFoldDB" id="A0AAV7YBQ4"/>
<dbReference type="EMBL" id="JANTQA010000063">
    <property type="protein sequence ID" value="KAJ3427238.1"/>
    <property type="molecule type" value="Genomic_DNA"/>
</dbReference>
<evidence type="ECO:0000259" key="7">
    <source>
        <dbReference type="Pfam" id="PF03798"/>
    </source>
</evidence>
<dbReference type="PANTHER" id="PTHR12560">
    <property type="entry name" value="LONGEVITY ASSURANCE FACTOR 1 LAG1"/>
    <property type="match status" value="1"/>
</dbReference>
<dbReference type="GO" id="GO:0016020">
    <property type="term" value="C:membrane"/>
    <property type="evidence" value="ECO:0007669"/>
    <property type="project" value="UniProtKB-SubCell"/>
</dbReference>
<organism evidence="8 9">
    <name type="scientific">Anaeramoeba flamelloides</name>
    <dbReference type="NCBI Taxonomy" id="1746091"/>
    <lineage>
        <taxon>Eukaryota</taxon>
        <taxon>Metamonada</taxon>
        <taxon>Anaeramoebidae</taxon>
        <taxon>Anaeramoeba</taxon>
    </lineage>
</organism>